<dbReference type="PANTHER" id="PTHR34605:SF3">
    <property type="entry name" value="P CELL-TYPE AGGLUTINATION PROTEIN MAP4-LIKE-RELATED"/>
    <property type="match status" value="1"/>
</dbReference>
<name>A0ABP8PLS3_9NOCA</name>
<dbReference type="InterPro" id="IPR052925">
    <property type="entry name" value="Phage_Integrase-like_Recomb"/>
</dbReference>
<evidence type="ECO:0000256" key="1">
    <source>
        <dbReference type="ARBA" id="ARBA00023125"/>
    </source>
</evidence>
<accession>A0ABP8PLS3</accession>
<gene>
    <name evidence="4" type="ORF">GCM10023094_48980</name>
</gene>
<dbReference type="InterPro" id="IPR002104">
    <property type="entry name" value="Integrase_catalytic"/>
</dbReference>
<dbReference type="Proteomes" id="UP001501183">
    <property type="component" value="Unassembled WGS sequence"/>
</dbReference>
<keyword evidence="5" id="KW-1185">Reference proteome</keyword>
<evidence type="ECO:0000256" key="2">
    <source>
        <dbReference type="ARBA" id="ARBA00023172"/>
    </source>
</evidence>
<dbReference type="Gene3D" id="1.10.443.10">
    <property type="entry name" value="Intergrase catalytic core"/>
    <property type="match status" value="1"/>
</dbReference>
<dbReference type="InterPro" id="IPR010998">
    <property type="entry name" value="Integrase_recombinase_N"/>
</dbReference>
<organism evidence="4 5">
    <name type="scientific">Rhodococcus olei</name>
    <dbReference type="NCBI Taxonomy" id="2161675"/>
    <lineage>
        <taxon>Bacteria</taxon>
        <taxon>Bacillati</taxon>
        <taxon>Actinomycetota</taxon>
        <taxon>Actinomycetes</taxon>
        <taxon>Mycobacteriales</taxon>
        <taxon>Nocardiaceae</taxon>
        <taxon>Rhodococcus</taxon>
    </lineage>
</organism>
<dbReference type="InterPro" id="IPR013762">
    <property type="entry name" value="Integrase-like_cat_sf"/>
</dbReference>
<keyword evidence="1" id="KW-0238">DNA-binding</keyword>
<proteinExistence type="predicted"/>
<evidence type="ECO:0000259" key="3">
    <source>
        <dbReference type="PROSITE" id="PS51898"/>
    </source>
</evidence>
<dbReference type="RefSeq" id="WP_345351706.1">
    <property type="nucleotide sequence ID" value="NZ_BAABFB010000072.1"/>
</dbReference>
<dbReference type="InterPro" id="IPR011010">
    <property type="entry name" value="DNA_brk_join_enz"/>
</dbReference>
<evidence type="ECO:0000313" key="5">
    <source>
        <dbReference type="Proteomes" id="UP001501183"/>
    </source>
</evidence>
<dbReference type="EMBL" id="BAABFB010000072">
    <property type="protein sequence ID" value="GAA4488669.1"/>
    <property type="molecule type" value="Genomic_DNA"/>
</dbReference>
<protein>
    <submittedName>
        <fullName evidence="4">Integrase</fullName>
    </submittedName>
</protein>
<dbReference type="SUPFAM" id="SSF56349">
    <property type="entry name" value="DNA breaking-rejoining enzymes"/>
    <property type="match status" value="1"/>
</dbReference>
<dbReference type="SUPFAM" id="SSF47823">
    <property type="entry name" value="lambda integrase-like, N-terminal domain"/>
    <property type="match status" value="1"/>
</dbReference>
<keyword evidence="2" id="KW-0233">DNA recombination</keyword>
<comment type="caution">
    <text evidence="4">The sequence shown here is derived from an EMBL/GenBank/DDBJ whole genome shotgun (WGS) entry which is preliminary data.</text>
</comment>
<evidence type="ECO:0000313" key="4">
    <source>
        <dbReference type="EMBL" id="GAA4488669.1"/>
    </source>
</evidence>
<reference evidence="5" key="1">
    <citation type="journal article" date="2019" name="Int. J. Syst. Evol. Microbiol.">
        <title>The Global Catalogue of Microorganisms (GCM) 10K type strain sequencing project: providing services to taxonomists for standard genome sequencing and annotation.</title>
        <authorList>
            <consortium name="The Broad Institute Genomics Platform"/>
            <consortium name="The Broad Institute Genome Sequencing Center for Infectious Disease"/>
            <person name="Wu L."/>
            <person name="Ma J."/>
        </authorList>
    </citation>
    <scope>NUCLEOTIDE SEQUENCE [LARGE SCALE GENOMIC DNA]</scope>
    <source>
        <strain evidence="5">JCM 32206</strain>
    </source>
</reference>
<dbReference type="PANTHER" id="PTHR34605">
    <property type="entry name" value="PHAGE_INTEGRASE DOMAIN-CONTAINING PROTEIN"/>
    <property type="match status" value="1"/>
</dbReference>
<dbReference type="Gene3D" id="1.10.150.130">
    <property type="match status" value="1"/>
</dbReference>
<dbReference type="PROSITE" id="PS51898">
    <property type="entry name" value="TYR_RECOMBINASE"/>
    <property type="match status" value="1"/>
</dbReference>
<feature type="domain" description="Tyr recombinase" evidence="3">
    <location>
        <begin position="143"/>
        <end position="386"/>
    </location>
</feature>
<sequence>MTKPPKVIEPAEIVPVTGASAPAAPAVIPADVEAAMQRLRIASMSPNTRAAQLSDWATFTRWCDRVEQVPLPASPELVSWFLTEKSAELRPDGRPAFASSTLTRWVSTINKVHSLAGHPKPGQASAVREILRGIARTRATPPARREPLLTDDVRIIVDAMRDRSATGTWPERVAERRDSALLLFGLTGAMRRSELAGLLVSDVRPHRADGLYVTIRQSKTDQAAAGRTVTLPYGSSPATCPVCAYWRWREVVDTWDEAGRAGAAALLSGPDDGHVEHRCRGVAGSPDTAARPLFRSVHRTGGLGATALSGQAVASMIQRRAVQAGYAEEFVTMLGGHSLRAGFVTQAVRNAASAEQIMTQTGHTDQRMIALYSRQHAGLHGNAVTSLGL</sequence>